<organism evidence="1 2">
    <name type="scientific">Comamonas faecalis</name>
    <dbReference type="NCBI Taxonomy" id="1387849"/>
    <lineage>
        <taxon>Bacteria</taxon>
        <taxon>Pseudomonadati</taxon>
        <taxon>Pseudomonadota</taxon>
        <taxon>Betaproteobacteria</taxon>
        <taxon>Burkholderiales</taxon>
        <taxon>Comamonadaceae</taxon>
        <taxon>Comamonas</taxon>
    </lineage>
</organism>
<dbReference type="EMBL" id="BAABBP010000026">
    <property type="protein sequence ID" value="GAA4000755.1"/>
    <property type="molecule type" value="Genomic_DNA"/>
</dbReference>
<keyword evidence="2" id="KW-1185">Reference proteome</keyword>
<dbReference type="RefSeq" id="WP_344869776.1">
    <property type="nucleotide sequence ID" value="NZ_BAABBP010000026.1"/>
</dbReference>
<protein>
    <recommendedName>
        <fullName evidence="3">Peptidase M41 domain-containing protein</fullName>
    </recommendedName>
</protein>
<accession>A0ABP7RQ72</accession>
<reference evidence="2" key="1">
    <citation type="journal article" date="2019" name="Int. J. Syst. Evol. Microbiol.">
        <title>The Global Catalogue of Microorganisms (GCM) 10K type strain sequencing project: providing services to taxonomists for standard genome sequencing and annotation.</title>
        <authorList>
            <consortium name="The Broad Institute Genomics Platform"/>
            <consortium name="The Broad Institute Genome Sequencing Center for Infectious Disease"/>
            <person name="Wu L."/>
            <person name="Ma J."/>
        </authorList>
    </citation>
    <scope>NUCLEOTIDE SEQUENCE [LARGE SCALE GENOMIC DNA]</scope>
    <source>
        <strain evidence="2">JCM 17561</strain>
    </source>
</reference>
<comment type="caution">
    <text evidence="1">The sequence shown here is derived from an EMBL/GenBank/DDBJ whole genome shotgun (WGS) entry which is preliminary data.</text>
</comment>
<name>A0ABP7RQ72_9BURK</name>
<dbReference type="Proteomes" id="UP001501627">
    <property type="component" value="Unassembled WGS sequence"/>
</dbReference>
<evidence type="ECO:0000313" key="1">
    <source>
        <dbReference type="EMBL" id="GAA4000755.1"/>
    </source>
</evidence>
<gene>
    <name evidence="1" type="ORF">GCM10022279_25750</name>
</gene>
<evidence type="ECO:0000313" key="2">
    <source>
        <dbReference type="Proteomes" id="UP001501627"/>
    </source>
</evidence>
<dbReference type="SUPFAM" id="SSF140990">
    <property type="entry name" value="FtsH protease domain-like"/>
    <property type="match status" value="1"/>
</dbReference>
<sequence length="175" mass="19300">MNTHRAPDLTDLRRVWAWKPCPWGGGPADRLAVAWHEAGHAVYARWIGWDMRRVELHADGGDCFPEPIDPEVTHQLEDEDGEIRATAAGLFHAGLAAELLRAKLPWRGPIARPRQTDHHRAETMLAPGFGANTLPGHAYAQLQALHALSAHWDEVAAIAAILQRDGVWSPQAMVA</sequence>
<dbReference type="InterPro" id="IPR037219">
    <property type="entry name" value="Peptidase_M41-like"/>
</dbReference>
<proteinExistence type="predicted"/>
<evidence type="ECO:0008006" key="3">
    <source>
        <dbReference type="Google" id="ProtNLM"/>
    </source>
</evidence>